<dbReference type="EMBL" id="JAMKOV010000005">
    <property type="protein sequence ID" value="KAI8039781.1"/>
    <property type="molecule type" value="Genomic_DNA"/>
</dbReference>
<organism evidence="1 2">
    <name type="scientific">Drosophila gunungcola</name>
    <name type="common">fruit fly</name>
    <dbReference type="NCBI Taxonomy" id="103775"/>
    <lineage>
        <taxon>Eukaryota</taxon>
        <taxon>Metazoa</taxon>
        <taxon>Ecdysozoa</taxon>
        <taxon>Arthropoda</taxon>
        <taxon>Hexapoda</taxon>
        <taxon>Insecta</taxon>
        <taxon>Pterygota</taxon>
        <taxon>Neoptera</taxon>
        <taxon>Endopterygota</taxon>
        <taxon>Diptera</taxon>
        <taxon>Brachycera</taxon>
        <taxon>Muscomorpha</taxon>
        <taxon>Ephydroidea</taxon>
        <taxon>Drosophilidae</taxon>
        <taxon>Drosophila</taxon>
        <taxon>Sophophora</taxon>
    </lineage>
</organism>
<evidence type="ECO:0000313" key="1">
    <source>
        <dbReference type="EMBL" id="KAI8039781.1"/>
    </source>
</evidence>
<evidence type="ECO:0000313" key="2">
    <source>
        <dbReference type="Proteomes" id="UP001059596"/>
    </source>
</evidence>
<name>A0A9P9YMS5_9MUSC</name>
<gene>
    <name evidence="1" type="ORF">M5D96_007205</name>
</gene>
<accession>A0A9P9YMS5</accession>
<reference evidence="1" key="1">
    <citation type="journal article" date="2023" name="Genome Biol. Evol.">
        <title>Long-read-based Genome Assembly of Drosophila gunungcola Reveals Fewer Chemosensory Genes in Flower-breeding Species.</title>
        <authorList>
            <person name="Negi A."/>
            <person name="Liao B.Y."/>
            <person name="Yeh S.D."/>
        </authorList>
    </citation>
    <scope>NUCLEOTIDE SEQUENCE</scope>
    <source>
        <strain evidence="1">Sukarami</strain>
    </source>
</reference>
<proteinExistence type="predicted"/>
<protein>
    <submittedName>
        <fullName evidence="1">Uncharacterized protein</fullName>
    </submittedName>
</protein>
<dbReference type="AlphaFoldDB" id="A0A9P9YMS5"/>
<sequence length="92" mass="10454">MVYWLRYCVLHPAGEVLPLEEMLLGLCLRLRLLLVLQLQLVHLHPQFGTGVLVEGLVLLVQLIQLVQLVLLRPGSRGQLVRMLLDRRPNTVG</sequence>
<keyword evidence="2" id="KW-1185">Reference proteome</keyword>
<comment type="caution">
    <text evidence="1">The sequence shown here is derived from an EMBL/GenBank/DDBJ whole genome shotgun (WGS) entry which is preliminary data.</text>
</comment>
<dbReference type="Proteomes" id="UP001059596">
    <property type="component" value="Unassembled WGS sequence"/>
</dbReference>